<dbReference type="Pfam" id="PF22669">
    <property type="entry name" value="Exo_endo_phos2"/>
    <property type="match status" value="1"/>
</dbReference>
<dbReference type="Proteomes" id="UP000383932">
    <property type="component" value="Unassembled WGS sequence"/>
</dbReference>
<dbReference type="Gene3D" id="2.100.10.30">
    <property type="entry name" value="Jacalin-like lectin domain"/>
    <property type="match status" value="1"/>
</dbReference>
<dbReference type="GO" id="GO:0004767">
    <property type="term" value="F:sphingomyelin phosphodiesterase activity"/>
    <property type="evidence" value="ECO:0007669"/>
    <property type="project" value="InterPro"/>
</dbReference>
<accession>A0A5N5QAF2</accession>
<dbReference type="InterPro" id="IPR038772">
    <property type="entry name" value="Sph/SMPD2-like"/>
</dbReference>
<keyword evidence="4" id="KW-1185">Reference proteome</keyword>
<proteinExistence type="predicted"/>
<dbReference type="GO" id="GO:0046856">
    <property type="term" value="P:phosphatidylinositol dephosphorylation"/>
    <property type="evidence" value="ECO:0007669"/>
    <property type="project" value="InterPro"/>
</dbReference>
<gene>
    <name evidence="3" type="ORF">CTheo_8172</name>
</gene>
<dbReference type="SMART" id="SM00915">
    <property type="entry name" value="Jacalin"/>
    <property type="match status" value="1"/>
</dbReference>
<dbReference type="Gene3D" id="3.60.10.10">
    <property type="entry name" value="Endonuclease/exonuclease/phosphatase"/>
    <property type="match status" value="1"/>
</dbReference>
<comment type="caution">
    <text evidence="3">The sequence shown here is derived from an EMBL/GenBank/DDBJ whole genome shotgun (WGS) entry which is preliminary data.</text>
</comment>
<dbReference type="Pfam" id="PF01419">
    <property type="entry name" value="Jacalin"/>
    <property type="match status" value="1"/>
</dbReference>
<protein>
    <recommendedName>
        <fullName evidence="2">Jacalin-type lectin domain-containing protein</fullName>
    </recommendedName>
</protein>
<dbReference type="GO" id="GO:0005737">
    <property type="term" value="C:cytoplasm"/>
    <property type="evidence" value="ECO:0007669"/>
    <property type="project" value="TreeGrafter"/>
</dbReference>
<keyword evidence="1" id="KW-0732">Signal</keyword>
<dbReference type="InterPro" id="IPR036404">
    <property type="entry name" value="Jacalin-like_lectin_dom_sf"/>
</dbReference>
<dbReference type="EMBL" id="SSOP01000468">
    <property type="protein sequence ID" value="KAB5588386.1"/>
    <property type="molecule type" value="Genomic_DNA"/>
</dbReference>
<evidence type="ECO:0000313" key="3">
    <source>
        <dbReference type="EMBL" id="KAB5588386.1"/>
    </source>
</evidence>
<dbReference type="InterPro" id="IPR000300">
    <property type="entry name" value="IPPc"/>
</dbReference>
<dbReference type="InterPro" id="IPR036691">
    <property type="entry name" value="Endo/exonu/phosph_ase_sf"/>
</dbReference>
<feature type="signal peptide" evidence="1">
    <location>
        <begin position="1"/>
        <end position="18"/>
    </location>
</feature>
<reference evidence="3 4" key="1">
    <citation type="journal article" date="2019" name="Fungal Biol. Biotechnol.">
        <title>Draft genome sequence of fastidious pathogen Ceratobasidium theobromae, which causes vascular-streak dieback in Theobroma cacao.</title>
        <authorList>
            <person name="Ali S.S."/>
            <person name="Asman A."/>
            <person name="Shao J."/>
            <person name="Firmansyah A.P."/>
            <person name="Susilo A.W."/>
            <person name="Rosmana A."/>
            <person name="McMahon P."/>
            <person name="Junaid M."/>
            <person name="Guest D."/>
            <person name="Kheng T.Y."/>
            <person name="Meinhardt L.W."/>
            <person name="Bailey B.A."/>
        </authorList>
    </citation>
    <scope>NUCLEOTIDE SEQUENCE [LARGE SCALE GENOMIC DNA]</scope>
    <source>
        <strain evidence="3 4">CT2</strain>
    </source>
</reference>
<evidence type="ECO:0000313" key="4">
    <source>
        <dbReference type="Proteomes" id="UP000383932"/>
    </source>
</evidence>
<dbReference type="OrthoDB" id="40902at2759"/>
<dbReference type="SUPFAM" id="SSF56219">
    <property type="entry name" value="DNase I-like"/>
    <property type="match status" value="1"/>
</dbReference>
<dbReference type="AlphaFoldDB" id="A0A5N5QAF2"/>
<name>A0A5N5QAF2_9AGAM</name>
<evidence type="ECO:0000256" key="1">
    <source>
        <dbReference type="SAM" id="SignalP"/>
    </source>
</evidence>
<dbReference type="InterPro" id="IPR001229">
    <property type="entry name" value="Jacalin-like_lectin_dom"/>
</dbReference>
<sequence>MSALRLVNFLLLPVIAFAGRATAQATSGTFNVLAYNPDSQVAVHYVAAQRTTPKLTFEAELLSSGNPSVNTPLLAPRLAPYGIVNVQEDFNYHAALYAGDTHAYRTATSGGVPFGSGLNTLSDYPFIDLQRVTWSKCALGSGDCLTPKGFTLLRARLDSGVYLDIYNLHTDAGSESADITARSANIAQVISYIATNSVGNAVVVFGDTNSRYTRTGDGIRQFASAGFTDAWIQFVRGSAGAPEEGSAALLCPNNGSSVTNECETVDKIFYRSGPALSLTATRFNNEDAAFLNSSGFPLSDHYPLTASFTYSLSVSRRLTDLAGGTGGTWFSDLASLPTTAPAVTSITLSGANRFDYISITLAGGAPLRHGGTGGTPVSLTLDSGERITSLRVDTGSYNGGTRVFYVSIGTSSGRTLSAGTQTSSSVTWNAPSGLGLKGVYGREGNGLDLLGGVWA</sequence>
<feature type="domain" description="Jacalin-type lectin" evidence="2">
    <location>
        <begin position="315"/>
        <end position="455"/>
    </location>
</feature>
<evidence type="ECO:0000259" key="2">
    <source>
        <dbReference type="PROSITE" id="PS51752"/>
    </source>
</evidence>
<feature type="chain" id="PRO_5024453577" description="Jacalin-type lectin domain-containing protein" evidence="1">
    <location>
        <begin position="19"/>
        <end position="455"/>
    </location>
</feature>
<organism evidence="3 4">
    <name type="scientific">Ceratobasidium theobromae</name>
    <dbReference type="NCBI Taxonomy" id="1582974"/>
    <lineage>
        <taxon>Eukaryota</taxon>
        <taxon>Fungi</taxon>
        <taxon>Dikarya</taxon>
        <taxon>Basidiomycota</taxon>
        <taxon>Agaricomycotina</taxon>
        <taxon>Agaricomycetes</taxon>
        <taxon>Cantharellales</taxon>
        <taxon>Ceratobasidiaceae</taxon>
        <taxon>Ceratobasidium</taxon>
    </lineage>
</organism>
<dbReference type="PROSITE" id="PS51752">
    <property type="entry name" value="JACALIN_LECTIN"/>
    <property type="match status" value="1"/>
</dbReference>
<dbReference type="PANTHER" id="PTHR16320:SF1">
    <property type="entry name" value="SPHINGOMYELINASE DDB_G0288017"/>
    <property type="match status" value="1"/>
</dbReference>
<dbReference type="PANTHER" id="PTHR16320">
    <property type="entry name" value="SPHINGOMYELINASE FAMILY MEMBER"/>
    <property type="match status" value="1"/>
</dbReference>
<dbReference type="SUPFAM" id="SSF51101">
    <property type="entry name" value="Mannose-binding lectins"/>
    <property type="match status" value="1"/>
</dbReference>
<dbReference type="GO" id="GO:0016791">
    <property type="term" value="F:phosphatase activity"/>
    <property type="evidence" value="ECO:0007669"/>
    <property type="project" value="InterPro"/>
</dbReference>